<sequence>MTSTVLAILSSRPWVSEKRGRMVIGNSSSKTLSPLSQEGWTRTPQVSRLLATTLSNGGAVPLVGRTSVGR</sequence>
<proteinExistence type="predicted"/>
<organism evidence="1 2">
    <name type="scientific">Oedothorax gibbosus</name>
    <dbReference type="NCBI Taxonomy" id="931172"/>
    <lineage>
        <taxon>Eukaryota</taxon>
        <taxon>Metazoa</taxon>
        <taxon>Ecdysozoa</taxon>
        <taxon>Arthropoda</taxon>
        <taxon>Chelicerata</taxon>
        <taxon>Arachnida</taxon>
        <taxon>Araneae</taxon>
        <taxon>Araneomorphae</taxon>
        <taxon>Entelegynae</taxon>
        <taxon>Araneoidea</taxon>
        <taxon>Linyphiidae</taxon>
        <taxon>Erigoninae</taxon>
        <taxon>Oedothorax</taxon>
    </lineage>
</organism>
<keyword evidence="2" id="KW-1185">Reference proteome</keyword>
<comment type="caution">
    <text evidence="1">The sequence shown here is derived from an EMBL/GenBank/DDBJ whole genome shotgun (WGS) entry which is preliminary data.</text>
</comment>
<name>A0AAV6UEM4_9ARAC</name>
<dbReference type="Proteomes" id="UP000827092">
    <property type="component" value="Unassembled WGS sequence"/>
</dbReference>
<reference evidence="1 2" key="1">
    <citation type="journal article" date="2022" name="Nat. Ecol. Evol.">
        <title>A masculinizing supergene underlies an exaggerated male reproductive morph in a spider.</title>
        <authorList>
            <person name="Hendrickx F."/>
            <person name="De Corte Z."/>
            <person name="Sonet G."/>
            <person name="Van Belleghem S.M."/>
            <person name="Kostlbacher S."/>
            <person name="Vangestel C."/>
        </authorList>
    </citation>
    <scope>NUCLEOTIDE SEQUENCE [LARGE SCALE GENOMIC DNA]</scope>
    <source>
        <strain evidence="1">W744_W776</strain>
    </source>
</reference>
<dbReference type="AlphaFoldDB" id="A0AAV6UEM4"/>
<gene>
    <name evidence="1" type="ORF">JTE90_002281</name>
</gene>
<protein>
    <submittedName>
        <fullName evidence="1">Uncharacterized protein</fullName>
    </submittedName>
</protein>
<accession>A0AAV6UEM4</accession>
<evidence type="ECO:0000313" key="2">
    <source>
        <dbReference type="Proteomes" id="UP000827092"/>
    </source>
</evidence>
<dbReference type="EMBL" id="JAFNEN010000444">
    <property type="protein sequence ID" value="KAG8182865.1"/>
    <property type="molecule type" value="Genomic_DNA"/>
</dbReference>
<evidence type="ECO:0000313" key="1">
    <source>
        <dbReference type="EMBL" id="KAG8182865.1"/>
    </source>
</evidence>